<dbReference type="eggNOG" id="COG1846">
    <property type="taxonomic scope" value="Bacteria"/>
</dbReference>
<dbReference type="PANTHER" id="PTHR42756:SF1">
    <property type="entry name" value="TRANSCRIPTIONAL REPRESSOR OF EMRAB OPERON"/>
    <property type="match status" value="1"/>
</dbReference>
<proteinExistence type="predicted"/>
<evidence type="ECO:0000313" key="5">
    <source>
        <dbReference type="EMBL" id="KEP25160.1"/>
    </source>
</evidence>
<name>A0A081L7D4_9BACI</name>
<dbReference type="PROSITE" id="PS50995">
    <property type="entry name" value="HTH_MARR_2"/>
    <property type="match status" value="1"/>
</dbReference>
<dbReference type="RefSeq" id="WP_034324561.1">
    <property type="nucleotide sequence ID" value="NZ_JBCMYH010000019.1"/>
</dbReference>
<evidence type="ECO:0000313" key="6">
    <source>
        <dbReference type="Proteomes" id="UP000028091"/>
    </source>
</evidence>
<evidence type="ECO:0000259" key="4">
    <source>
        <dbReference type="PROSITE" id="PS50995"/>
    </source>
</evidence>
<dbReference type="EMBL" id="JOTP01000030">
    <property type="protein sequence ID" value="KEP25160.1"/>
    <property type="molecule type" value="Genomic_DNA"/>
</dbReference>
<dbReference type="SUPFAM" id="SSF46785">
    <property type="entry name" value="Winged helix' DNA-binding domain"/>
    <property type="match status" value="1"/>
</dbReference>
<reference evidence="5 6" key="1">
    <citation type="submission" date="2012-09" db="EMBL/GenBank/DDBJ databases">
        <title>Genome Sequence of Bacillus sp. DW5-4.</title>
        <authorList>
            <person name="Lai Q."/>
            <person name="Liu Y."/>
            <person name="Shao Z."/>
        </authorList>
    </citation>
    <scope>NUCLEOTIDE SEQUENCE [LARGE SCALE GENOMIC DNA]</scope>
    <source>
        <strain evidence="5 6">DW5-4</strain>
    </source>
</reference>
<evidence type="ECO:0000256" key="3">
    <source>
        <dbReference type="ARBA" id="ARBA00023163"/>
    </source>
</evidence>
<sequence>MVQHEHELDLRLFRVWMKAYQALFTNIQKDIERYDIGFENFQILELLYSKGPHPVQKISDILSIPSGSMTYVVNKLEKQELVKRQCAPSDKRVFHVWLTDKGKQLFDDIFPKHTDVISQNLSFIEKDEKEQLIELLKKIGLGAEQLREKGKQDDTQL</sequence>
<keyword evidence="6" id="KW-1185">Reference proteome</keyword>
<accession>A0A081L7D4</accession>
<dbReference type="InterPro" id="IPR036390">
    <property type="entry name" value="WH_DNA-bd_sf"/>
</dbReference>
<dbReference type="InterPro" id="IPR036388">
    <property type="entry name" value="WH-like_DNA-bd_sf"/>
</dbReference>
<dbReference type="Proteomes" id="UP000028091">
    <property type="component" value="Unassembled WGS sequence"/>
</dbReference>
<dbReference type="OrthoDB" id="9799747at2"/>
<keyword evidence="1" id="KW-0805">Transcription regulation</keyword>
<dbReference type="GO" id="GO:0003700">
    <property type="term" value="F:DNA-binding transcription factor activity"/>
    <property type="evidence" value="ECO:0007669"/>
    <property type="project" value="InterPro"/>
</dbReference>
<dbReference type="InterPro" id="IPR000835">
    <property type="entry name" value="HTH_MarR-typ"/>
</dbReference>
<feature type="domain" description="HTH marR-type" evidence="4">
    <location>
        <begin position="9"/>
        <end position="141"/>
    </location>
</feature>
<evidence type="ECO:0000256" key="1">
    <source>
        <dbReference type="ARBA" id="ARBA00023015"/>
    </source>
</evidence>
<dbReference type="Pfam" id="PF01047">
    <property type="entry name" value="MarR"/>
    <property type="match status" value="1"/>
</dbReference>
<keyword evidence="2" id="KW-0238">DNA-binding</keyword>
<dbReference type="PRINTS" id="PR00598">
    <property type="entry name" value="HTHMARR"/>
</dbReference>
<comment type="caution">
    <text evidence="5">The sequence shown here is derived from an EMBL/GenBank/DDBJ whole genome shotgun (WGS) entry which is preliminary data.</text>
</comment>
<dbReference type="SMART" id="SM00347">
    <property type="entry name" value="HTH_MARR"/>
    <property type="match status" value="1"/>
</dbReference>
<evidence type="ECO:0000256" key="2">
    <source>
        <dbReference type="ARBA" id="ARBA00023125"/>
    </source>
</evidence>
<dbReference type="PROSITE" id="PS01117">
    <property type="entry name" value="HTH_MARR_1"/>
    <property type="match status" value="1"/>
</dbReference>
<keyword evidence="3" id="KW-0804">Transcription</keyword>
<dbReference type="InterPro" id="IPR023187">
    <property type="entry name" value="Tscrpt_reg_MarR-type_CS"/>
</dbReference>
<dbReference type="GO" id="GO:0003677">
    <property type="term" value="F:DNA binding"/>
    <property type="evidence" value="ECO:0007669"/>
    <property type="project" value="UniProtKB-KW"/>
</dbReference>
<dbReference type="AlphaFoldDB" id="A0A081L7D4"/>
<dbReference type="Gene3D" id="1.10.10.10">
    <property type="entry name" value="Winged helix-like DNA-binding domain superfamily/Winged helix DNA-binding domain"/>
    <property type="match status" value="1"/>
</dbReference>
<organism evidence="5 6">
    <name type="scientific">Bacillus zhangzhouensis</name>
    <dbReference type="NCBI Taxonomy" id="1178540"/>
    <lineage>
        <taxon>Bacteria</taxon>
        <taxon>Bacillati</taxon>
        <taxon>Bacillota</taxon>
        <taxon>Bacilli</taxon>
        <taxon>Bacillales</taxon>
        <taxon>Bacillaceae</taxon>
        <taxon>Bacillus</taxon>
    </lineage>
</organism>
<dbReference type="PANTHER" id="PTHR42756">
    <property type="entry name" value="TRANSCRIPTIONAL REGULATOR, MARR"/>
    <property type="match status" value="1"/>
</dbReference>
<gene>
    <name evidence="5" type="ORF">BA70_11615</name>
</gene>
<protein>
    <submittedName>
        <fullName evidence="5">Transcriptional regulator</fullName>
    </submittedName>
</protein>